<dbReference type="PANTHER" id="PTHR41368">
    <property type="entry name" value="PROTEIN YGHO"/>
    <property type="match status" value="1"/>
</dbReference>
<dbReference type="GO" id="GO:0016747">
    <property type="term" value="F:acyltransferase activity, transferring groups other than amino-acyl groups"/>
    <property type="evidence" value="ECO:0007669"/>
    <property type="project" value="InterPro"/>
</dbReference>
<dbReference type="Gene3D" id="3.40.630.30">
    <property type="match status" value="1"/>
</dbReference>
<dbReference type="RefSeq" id="WP_005060374.1">
    <property type="nucleotide sequence ID" value="NZ_CP014951.1"/>
</dbReference>
<sequence length="398" mass="44760">MTWELFVLDRGLIESPTRQRQGRSPVSVRRVESHRDAKQFIAMPWHIYGADPVWRPTLRRVMQAKMNSKHNPLHGEVQVENFVAYRGGSPVGRISAAIDSAYVQRYGECAFFGFFESEDDESIAGALLGEVERWAARRGVTKMVGPFSYTSREEVGLLVSGYDRPPALMQPYNPRYYPALVEASGYRKKFDTASYRWHLDGSQDVRQRLVRRADAVMRDQGVTVRSVRMRHYTEELEVLRGLYNDSFAHHPENVPLSREVFSGMAAEMRPLIDPNIVRIVESEGTPVGFLLMLPDVNEIAGRSGRLTPALLARLAARRDGRIRGIDTAVVVLIGAVQTQFGAGIGRVLAGEIVRTITGSGYSSVATTWVHEDNVWSNSLTAQMKTDPEKIHRVYQKAL</sequence>
<dbReference type="PROSITE" id="PS51186">
    <property type="entry name" value="GNAT"/>
    <property type="match status" value="1"/>
</dbReference>
<dbReference type="PANTHER" id="PTHR41368:SF1">
    <property type="entry name" value="PROTEIN YGHO"/>
    <property type="match status" value="1"/>
</dbReference>
<evidence type="ECO:0000259" key="1">
    <source>
        <dbReference type="PROSITE" id="PS51186"/>
    </source>
</evidence>
<evidence type="ECO:0000313" key="3">
    <source>
        <dbReference type="Proteomes" id="UP000045782"/>
    </source>
</evidence>
<dbReference type="EMBL" id="CSWP01000004">
    <property type="protein sequence ID" value="CPV50814.1"/>
    <property type="molecule type" value="Genomic_DNA"/>
</dbReference>
<reference evidence="2 3" key="1">
    <citation type="submission" date="2015-03" db="EMBL/GenBank/DDBJ databases">
        <authorList>
            <person name="Murphy D."/>
        </authorList>
    </citation>
    <scope>NUCLEOTIDE SEQUENCE [LARGE SCALE GENOMIC DNA]</scope>
    <source>
        <strain evidence="2 3">PAP088</strain>
    </source>
</reference>
<gene>
    <name evidence="2" type="primary">yghO</name>
    <name evidence="2" type="ORF">ERS075579_02201</name>
</gene>
<evidence type="ECO:0000313" key="2">
    <source>
        <dbReference type="EMBL" id="CPV50814.1"/>
    </source>
</evidence>
<dbReference type="InterPro" id="IPR039968">
    <property type="entry name" value="BcerS-like"/>
</dbReference>
<organism evidence="2 3">
    <name type="scientific">Mycobacteroides abscessus</name>
    <dbReference type="NCBI Taxonomy" id="36809"/>
    <lineage>
        <taxon>Bacteria</taxon>
        <taxon>Bacillati</taxon>
        <taxon>Actinomycetota</taxon>
        <taxon>Actinomycetes</taxon>
        <taxon>Mycobacteriales</taxon>
        <taxon>Mycobacteriaceae</taxon>
        <taxon>Mycobacteroides</taxon>
    </lineage>
</organism>
<dbReference type="SUPFAM" id="SSF55729">
    <property type="entry name" value="Acyl-CoA N-acyltransferases (Nat)"/>
    <property type="match status" value="1"/>
</dbReference>
<dbReference type="Proteomes" id="UP000045782">
    <property type="component" value="Unassembled WGS sequence"/>
</dbReference>
<name>A0A0U0ZMQ0_9MYCO</name>
<feature type="domain" description="N-acetyltransferase" evidence="1">
    <location>
        <begin position="26"/>
        <end position="191"/>
    </location>
</feature>
<dbReference type="AlphaFoldDB" id="A0A0U0ZMQ0"/>
<proteinExistence type="predicted"/>
<dbReference type="InterPro" id="IPR016181">
    <property type="entry name" value="Acyl_CoA_acyltransferase"/>
</dbReference>
<dbReference type="InterPro" id="IPR000182">
    <property type="entry name" value="GNAT_dom"/>
</dbReference>
<accession>A0A0U0ZMQ0</accession>
<protein>
    <submittedName>
        <fullName evidence="2">DNA binding transcriptional regulator</fullName>
    </submittedName>
</protein>